<dbReference type="InterPro" id="IPR004518">
    <property type="entry name" value="MazG-like_dom"/>
</dbReference>
<proteinExistence type="predicted"/>
<sequence>MTDKNSSENDSAPLAGDVGFRQLQQLIREMYFEKDEARGIEGTFMWLMEEVGELSSALRGGTHQERKEEFADVIAWLATIANVAGIDLADALNEKYGSGCPGCGKFVCTCDDAEKP</sequence>
<evidence type="ECO:0000313" key="3">
    <source>
        <dbReference type="Proteomes" id="UP000253562"/>
    </source>
</evidence>
<dbReference type="OrthoDB" id="280497at2"/>
<dbReference type="Proteomes" id="UP000253562">
    <property type="component" value="Unassembled WGS sequence"/>
</dbReference>
<protein>
    <submittedName>
        <fullName evidence="2">Nucleotide pyrophosphohydrolase</fullName>
    </submittedName>
</protein>
<evidence type="ECO:0000313" key="2">
    <source>
        <dbReference type="EMBL" id="RCS41292.1"/>
    </source>
</evidence>
<gene>
    <name evidence="2" type="ORF">DTL42_22255</name>
</gene>
<dbReference type="RefSeq" id="WP_114372344.1">
    <property type="nucleotide sequence ID" value="NZ_QPEX01000045.1"/>
</dbReference>
<name>A0A368KN80_9BACT</name>
<dbReference type="EMBL" id="QPEX01000045">
    <property type="protein sequence ID" value="RCS41292.1"/>
    <property type="molecule type" value="Genomic_DNA"/>
</dbReference>
<dbReference type="Gene3D" id="1.10.287.1080">
    <property type="entry name" value="MazG-like"/>
    <property type="match status" value="1"/>
</dbReference>
<accession>A0A368KN80</accession>
<feature type="domain" description="NTP pyrophosphohydrolase MazG-like" evidence="1">
    <location>
        <begin position="42"/>
        <end position="95"/>
    </location>
</feature>
<evidence type="ECO:0000259" key="1">
    <source>
        <dbReference type="Pfam" id="PF03819"/>
    </source>
</evidence>
<keyword evidence="2" id="KW-0378">Hydrolase</keyword>
<dbReference type="SUPFAM" id="SSF101386">
    <property type="entry name" value="all-alpha NTP pyrophosphatases"/>
    <property type="match status" value="1"/>
</dbReference>
<reference evidence="2 3" key="1">
    <citation type="submission" date="2018-07" db="EMBL/GenBank/DDBJ databases">
        <title>Comparative genomes isolates from brazilian mangrove.</title>
        <authorList>
            <person name="De Araujo J.E."/>
            <person name="Taketani R.G."/>
            <person name="Silva M.C.P."/>
            <person name="Lourenco M.V."/>
            <person name="Oliveira V.M."/>
            <person name="Andreote F.D."/>
        </authorList>
    </citation>
    <scope>NUCLEOTIDE SEQUENCE [LARGE SCALE GENOMIC DNA]</scope>
    <source>
        <strain evidence="2 3">HEX PRIS-MGV</strain>
    </source>
</reference>
<dbReference type="AlphaFoldDB" id="A0A368KN80"/>
<comment type="caution">
    <text evidence="2">The sequence shown here is derived from an EMBL/GenBank/DDBJ whole genome shotgun (WGS) entry which is preliminary data.</text>
</comment>
<organism evidence="2 3">
    <name type="scientific">Bremerella cremea</name>
    <dbReference type="NCBI Taxonomy" id="1031537"/>
    <lineage>
        <taxon>Bacteria</taxon>
        <taxon>Pseudomonadati</taxon>
        <taxon>Planctomycetota</taxon>
        <taxon>Planctomycetia</taxon>
        <taxon>Pirellulales</taxon>
        <taxon>Pirellulaceae</taxon>
        <taxon>Bremerella</taxon>
    </lineage>
</organism>
<dbReference type="Pfam" id="PF03819">
    <property type="entry name" value="MazG"/>
    <property type="match status" value="1"/>
</dbReference>
<dbReference type="GO" id="GO:0016787">
    <property type="term" value="F:hydrolase activity"/>
    <property type="evidence" value="ECO:0007669"/>
    <property type="project" value="UniProtKB-KW"/>
</dbReference>
<dbReference type="CDD" id="cd11535">
    <property type="entry name" value="NTP-PPase_SsMazG"/>
    <property type="match status" value="1"/>
</dbReference>
<dbReference type="PANTHER" id="PTHR42702:SF1">
    <property type="entry name" value="REGULATORY PROTEIN FOR BETA-LACTAMASE"/>
    <property type="match status" value="1"/>
</dbReference>
<dbReference type="PANTHER" id="PTHR42702">
    <property type="entry name" value="NUCLEOTIDE PYROPHOSPHOHYDROLASE"/>
    <property type="match status" value="1"/>
</dbReference>